<dbReference type="GO" id="GO:0042545">
    <property type="term" value="P:cell wall modification"/>
    <property type="evidence" value="ECO:0007669"/>
    <property type="project" value="UniProtKB-UniRule"/>
</dbReference>
<dbReference type="Proteomes" id="UP000593563">
    <property type="component" value="Unassembled WGS sequence"/>
</dbReference>
<evidence type="ECO:0000256" key="1">
    <source>
        <dbReference type="ARBA" id="ARBA00005184"/>
    </source>
</evidence>
<name>A0A6L5BCS4_APIGR</name>
<dbReference type="InterPro" id="IPR035513">
    <property type="entry name" value="Invertase/methylesterase_inhib"/>
</dbReference>
<comment type="pathway">
    <text evidence="1 10">Glycan metabolism; pectin degradation; 2-dehydro-3-deoxy-D-gluconate from pectin: step 1/5.</text>
</comment>
<comment type="caution">
    <text evidence="12">The sequence shown here is derived from an EMBL/GenBank/DDBJ whole genome shotgun (WGS) entry which is preliminary data.</text>
</comment>
<dbReference type="SUPFAM" id="SSF101148">
    <property type="entry name" value="Plant invertase/pectin methylesterase inhibitor"/>
    <property type="match status" value="1"/>
</dbReference>
<dbReference type="InterPro" id="IPR006501">
    <property type="entry name" value="Pectinesterase_inhib_dom"/>
</dbReference>
<dbReference type="InterPro" id="IPR012334">
    <property type="entry name" value="Pectin_lyas_fold"/>
</dbReference>
<evidence type="ECO:0000256" key="6">
    <source>
        <dbReference type="ARBA" id="ARBA00023085"/>
    </source>
</evidence>
<feature type="chain" id="PRO_5027158549" description="Pectinesterase" evidence="10">
    <location>
        <begin position="24"/>
        <end position="526"/>
    </location>
</feature>
<evidence type="ECO:0000256" key="8">
    <source>
        <dbReference type="ARBA" id="ARBA00047928"/>
    </source>
</evidence>
<comment type="similarity">
    <text evidence="2">In the N-terminal section; belongs to the PMEI family.</text>
</comment>
<protein>
    <recommendedName>
        <fullName evidence="4 10">Pectinesterase</fullName>
        <ecNumber evidence="4 10">3.1.1.11</ecNumber>
    </recommendedName>
</protein>
<dbReference type="Gene3D" id="2.160.20.10">
    <property type="entry name" value="Single-stranded right-handed beta-helix, Pectin lyase-like"/>
    <property type="match status" value="2"/>
</dbReference>
<evidence type="ECO:0000256" key="5">
    <source>
        <dbReference type="ARBA" id="ARBA00022801"/>
    </source>
</evidence>
<feature type="signal peptide" evidence="10">
    <location>
        <begin position="1"/>
        <end position="23"/>
    </location>
</feature>
<dbReference type="PANTHER" id="PTHR31707">
    <property type="entry name" value="PECTINESTERASE"/>
    <property type="match status" value="1"/>
</dbReference>
<proteinExistence type="inferred from homology"/>
<evidence type="ECO:0000256" key="10">
    <source>
        <dbReference type="RuleBase" id="RU000589"/>
    </source>
</evidence>
<keyword evidence="5 10" id="KW-0378">Hydrolase</keyword>
<comment type="similarity">
    <text evidence="3">In the C-terminal section; belongs to the pectinesterase family.</text>
</comment>
<sequence length="526" mass="57836">MGSAKKITVIGLSAVVLVAVVVAVAVGVNKGGGDGKSSGGKVATASKAVNTMCQPCDYKDACAQSLQNANSTDPRELIKVGFEVAITDMKGAISNSSTLQEAEKDPRTSDAYGICKDLLNTAIDDLHRSFDKVGKFEMDKMDDYIADLKTWLSGVITHQDTCIDAFQNTTGDAGEKMKKVLKSASELSSNALAMVSELTNMISNIDIPGFDLKKQKRRLLSNDQFPEWVDHPQRRLLQSNPKPNAVVAQDGSGQFKTVNDALKTVPLKNTAPFIIQIKAGIYKEYVDVPRHVDNVVFIGEGATKTKITGNKNFIDGVNTYKTATVADRTVFYRCQLDGYQDTLYTHTYRQFYRECTITGTIDFIFGDAAAVFQSCTMKVRKPMANQGCMVTAQGRKEKRGTGGLILQNCTISAEADVLSMNPAPKQYLGRPWKEFSRTIIMQSFIDKNIDPEGWSPWTGNFGQDTCFYAEFNNRGPGSDTSKRVKWKGIQNIKQQDADTFTAGKFIQGDTWVKNSQVPYDSAMMKV</sequence>
<dbReference type="AlphaFoldDB" id="A0A6L5BCS4"/>
<feature type="domain" description="Pectinesterase inhibitor" evidence="11">
    <location>
        <begin position="44"/>
        <end position="194"/>
    </location>
</feature>
<dbReference type="FunFam" id="1.20.140.40:FF:000001">
    <property type="entry name" value="Pectinesterase"/>
    <property type="match status" value="1"/>
</dbReference>
<keyword evidence="6 10" id="KW-0063">Aspartyl esterase</keyword>
<dbReference type="NCBIfam" id="TIGR01614">
    <property type="entry name" value="PME_inhib"/>
    <property type="match status" value="1"/>
</dbReference>
<dbReference type="InterPro" id="IPR033131">
    <property type="entry name" value="Pectinesterase_Asp_AS"/>
</dbReference>
<dbReference type="EC" id="3.1.1.11" evidence="4 10"/>
<dbReference type="Pfam" id="PF04043">
    <property type="entry name" value="PMEI"/>
    <property type="match status" value="1"/>
</dbReference>
<accession>A0A6L5BCS4</accession>
<dbReference type="EMBL" id="WRXP01002279">
    <property type="protein sequence ID" value="KAF1001844.1"/>
    <property type="molecule type" value="Genomic_DNA"/>
</dbReference>
<evidence type="ECO:0000256" key="3">
    <source>
        <dbReference type="ARBA" id="ARBA00007786"/>
    </source>
</evidence>
<keyword evidence="7" id="KW-0961">Cell wall biogenesis/degradation</keyword>
<evidence type="ECO:0000256" key="2">
    <source>
        <dbReference type="ARBA" id="ARBA00006027"/>
    </source>
</evidence>
<dbReference type="UniPathway" id="UPA00545">
    <property type="reaction ID" value="UER00823"/>
</dbReference>
<evidence type="ECO:0000256" key="7">
    <source>
        <dbReference type="ARBA" id="ARBA00023316"/>
    </source>
</evidence>
<dbReference type="GO" id="GO:0045490">
    <property type="term" value="P:pectin catabolic process"/>
    <property type="evidence" value="ECO:0007669"/>
    <property type="project" value="UniProtKB-UniRule"/>
</dbReference>
<dbReference type="PROSITE" id="PS00503">
    <property type="entry name" value="PECTINESTERASE_2"/>
    <property type="match status" value="1"/>
</dbReference>
<organism evidence="12 13">
    <name type="scientific">Apium graveolens</name>
    <name type="common">Celery</name>
    <dbReference type="NCBI Taxonomy" id="4045"/>
    <lineage>
        <taxon>Eukaryota</taxon>
        <taxon>Viridiplantae</taxon>
        <taxon>Streptophyta</taxon>
        <taxon>Embryophyta</taxon>
        <taxon>Tracheophyta</taxon>
        <taxon>Spermatophyta</taxon>
        <taxon>Magnoliopsida</taxon>
        <taxon>eudicotyledons</taxon>
        <taxon>Gunneridae</taxon>
        <taxon>Pentapetalae</taxon>
        <taxon>asterids</taxon>
        <taxon>campanulids</taxon>
        <taxon>Apiales</taxon>
        <taxon>Apiaceae</taxon>
        <taxon>Apioideae</taxon>
        <taxon>apioid superclade</taxon>
        <taxon>Apieae</taxon>
        <taxon>Apium</taxon>
    </lineage>
</organism>
<dbReference type="GO" id="GO:0004857">
    <property type="term" value="F:enzyme inhibitor activity"/>
    <property type="evidence" value="ECO:0007669"/>
    <property type="project" value="InterPro"/>
</dbReference>
<evidence type="ECO:0000259" key="11">
    <source>
        <dbReference type="SMART" id="SM00856"/>
    </source>
</evidence>
<keyword evidence="10" id="KW-0732">Signal</keyword>
<dbReference type="InterPro" id="IPR011050">
    <property type="entry name" value="Pectin_lyase_fold/virulence"/>
</dbReference>
<evidence type="ECO:0000256" key="9">
    <source>
        <dbReference type="PROSITE-ProRule" id="PRU10040"/>
    </source>
</evidence>
<dbReference type="GO" id="GO:0030599">
    <property type="term" value="F:pectinesterase activity"/>
    <property type="evidence" value="ECO:0007669"/>
    <property type="project" value="UniProtKB-UniRule"/>
</dbReference>
<feature type="active site" evidence="9">
    <location>
        <position position="362"/>
    </location>
</feature>
<dbReference type="CDD" id="cd15798">
    <property type="entry name" value="PMEI-like_3"/>
    <property type="match status" value="1"/>
</dbReference>
<reference evidence="12" key="1">
    <citation type="submission" date="2020-01" db="EMBL/GenBank/DDBJ databases">
        <title>The Celery Genome Sequence Reveals Sequential Paleo-tetraploidization, Resistance Gene Elimination, Karyotype Evolution, and Functional Innovation in Apiales.</title>
        <authorList>
            <person name="Song X."/>
        </authorList>
    </citation>
    <scope>NUCLEOTIDE SEQUENCE</scope>
    <source>
        <tissue evidence="12">Leaf</tissue>
    </source>
</reference>
<keyword evidence="13" id="KW-1185">Reference proteome</keyword>
<dbReference type="Pfam" id="PF01095">
    <property type="entry name" value="Pectinesterase"/>
    <property type="match status" value="1"/>
</dbReference>
<comment type="catalytic activity">
    <reaction evidence="8 10">
        <text>[(1-&gt;4)-alpha-D-galacturonosyl methyl ester](n) + n H2O = [(1-&gt;4)-alpha-D-galacturonosyl](n) + n methanol + n H(+)</text>
        <dbReference type="Rhea" id="RHEA:22380"/>
        <dbReference type="Rhea" id="RHEA-COMP:14570"/>
        <dbReference type="Rhea" id="RHEA-COMP:14573"/>
        <dbReference type="ChEBI" id="CHEBI:15377"/>
        <dbReference type="ChEBI" id="CHEBI:15378"/>
        <dbReference type="ChEBI" id="CHEBI:17790"/>
        <dbReference type="ChEBI" id="CHEBI:140522"/>
        <dbReference type="ChEBI" id="CHEBI:140523"/>
        <dbReference type="EC" id="3.1.1.11"/>
    </reaction>
</comment>
<evidence type="ECO:0000313" key="13">
    <source>
        <dbReference type="Proteomes" id="UP000593563"/>
    </source>
</evidence>
<dbReference type="SUPFAM" id="SSF51126">
    <property type="entry name" value="Pectin lyase-like"/>
    <property type="match status" value="1"/>
</dbReference>
<evidence type="ECO:0000256" key="4">
    <source>
        <dbReference type="ARBA" id="ARBA00013229"/>
    </source>
</evidence>
<dbReference type="Gene3D" id="1.20.140.40">
    <property type="entry name" value="Invertase/pectin methylesterase inhibitor family protein"/>
    <property type="match status" value="1"/>
</dbReference>
<dbReference type="InterPro" id="IPR000070">
    <property type="entry name" value="Pectinesterase_cat"/>
</dbReference>
<evidence type="ECO:0000313" key="12">
    <source>
        <dbReference type="EMBL" id="KAF1001844.1"/>
    </source>
</evidence>
<dbReference type="SMART" id="SM00856">
    <property type="entry name" value="PMEI"/>
    <property type="match status" value="1"/>
</dbReference>
<gene>
    <name evidence="12" type="ORF">AG4045_031082</name>
</gene>